<comment type="catalytic activity">
    <reaction evidence="6 8">
        <text>beta-D-fructose 1-phosphate + ATP = beta-D-fructose 1,6-bisphosphate + ADP + H(+)</text>
        <dbReference type="Rhea" id="RHEA:14213"/>
        <dbReference type="ChEBI" id="CHEBI:15378"/>
        <dbReference type="ChEBI" id="CHEBI:30616"/>
        <dbReference type="ChEBI" id="CHEBI:32966"/>
        <dbReference type="ChEBI" id="CHEBI:138881"/>
        <dbReference type="ChEBI" id="CHEBI:456216"/>
        <dbReference type="EC" id="2.7.1.56"/>
    </reaction>
</comment>
<keyword evidence="5 7" id="KW-0067">ATP-binding</keyword>
<dbReference type="NCBIfam" id="TIGR03168">
    <property type="entry name" value="1-PFK"/>
    <property type="match status" value="1"/>
</dbReference>
<evidence type="ECO:0000256" key="1">
    <source>
        <dbReference type="ARBA" id="ARBA00005380"/>
    </source>
</evidence>
<comment type="similarity">
    <text evidence="7">Belongs to the carbohydrate kinase PfkB family. LacC subfamily.</text>
</comment>
<organism evidence="10 11">
    <name type="scientific">Sediminibacillus dalangtanensis</name>
    <dbReference type="NCBI Taxonomy" id="2729421"/>
    <lineage>
        <taxon>Bacteria</taxon>
        <taxon>Bacillati</taxon>
        <taxon>Bacillota</taxon>
        <taxon>Bacilli</taxon>
        <taxon>Bacillales</taxon>
        <taxon>Bacillaceae</taxon>
        <taxon>Sediminibacillus</taxon>
    </lineage>
</organism>
<dbReference type="RefSeq" id="WP_209365417.1">
    <property type="nucleotide sequence ID" value="NZ_CP046956.1"/>
</dbReference>
<dbReference type="EMBL" id="CP046956">
    <property type="protein sequence ID" value="QTN00277.1"/>
    <property type="molecule type" value="Genomic_DNA"/>
</dbReference>
<keyword evidence="11" id="KW-1185">Reference proteome</keyword>
<dbReference type="PROSITE" id="PS00584">
    <property type="entry name" value="PFKB_KINASES_2"/>
    <property type="match status" value="1"/>
</dbReference>
<dbReference type="InterPro" id="IPR022463">
    <property type="entry name" value="1-PFruKinase"/>
</dbReference>
<dbReference type="PANTHER" id="PTHR46566:SF1">
    <property type="entry name" value="1-PHOSPHOFRUCTOKINASE"/>
    <property type="match status" value="1"/>
</dbReference>
<keyword evidence="2 7" id="KW-0808">Transferase</keyword>
<evidence type="ECO:0000256" key="3">
    <source>
        <dbReference type="ARBA" id="ARBA00022741"/>
    </source>
</evidence>
<comment type="similarity">
    <text evidence="1">Belongs to the carbohydrate kinase pfkB family.</text>
</comment>
<keyword evidence="3 7" id="KW-0547">Nucleotide-binding</keyword>
<dbReference type="PANTHER" id="PTHR46566">
    <property type="entry name" value="1-PHOSPHOFRUCTOKINASE-RELATED"/>
    <property type="match status" value="1"/>
</dbReference>
<name>A0ABX7VUB4_9BACI</name>
<dbReference type="Proteomes" id="UP000665043">
    <property type="component" value="Chromosome"/>
</dbReference>
<dbReference type="PIRSF" id="PIRSF000535">
    <property type="entry name" value="1PFK/6PFK/LacC"/>
    <property type="match status" value="1"/>
</dbReference>
<dbReference type="NCBIfam" id="TIGR03828">
    <property type="entry name" value="pfkB"/>
    <property type="match status" value="1"/>
</dbReference>
<evidence type="ECO:0000256" key="4">
    <source>
        <dbReference type="ARBA" id="ARBA00022777"/>
    </source>
</evidence>
<keyword evidence="7" id="KW-0423">Lactose metabolism</keyword>
<dbReference type="PROSITE" id="PS00583">
    <property type="entry name" value="PFKB_KINASES_1"/>
    <property type="match status" value="1"/>
</dbReference>
<comment type="catalytic activity">
    <reaction evidence="7">
        <text>D-tagatofuranose 6-phosphate + ATP = D-tagatofuranose 1,6-bisphosphate + ADP + H(+)</text>
        <dbReference type="Rhea" id="RHEA:12420"/>
        <dbReference type="ChEBI" id="CHEBI:15378"/>
        <dbReference type="ChEBI" id="CHEBI:30616"/>
        <dbReference type="ChEBI" id="CHEBI:58694"/>
        <dbReference type="ChEBI" id="CHEBI:58695"/>
        <dbReference type="ChEBI" id="CHEBI:456216"/>
        <dbReference type="EC" id="2.7.1.144"/>
    </reaction>
</comment>
<sequence>MIYTCTLNPSVDYIIHVEQFSQGGLNRGTDTAYYPGGKGINVSRVLQQLGQQNTALGFLGGFTGVFIKQELDKAHITHDFIETDGPTRVNMKLKSEEETEINGPGPAISEEQEQKLFQKIANLNKGDYLVAAGSVPSTVSSDFYVKAAEICRKNQVNMIADTSSNALKKIVGQEVFLVKPNHHELGELFDTTITTVEDAVYYGRKLHEQGAKHVIISMGGQGAVYVSGDMYLQANVPAGEVRNTVGSGDSMVAGFLASISAGSKPEKAFQTAVAAGSATAFQDDLCERADVDSLLPHVTVHSLDKGRF</sequence>
<gene>
    <name evidence="10" type="primary">pfkB</name>
    <name evidence="10" type="ORF">ERJ70_13815</name>
</gene>
<dbReference type="InterPro" id="IPR002173">
    <property type="entry name" value="Carboh/pur_kinase_PfkB_CS"/>
</dbReference>
<evidence type="ECO:0000259" key="9">
    <source>
        <dbReference type="Pfam" id="PF00294"/>
    </source>
</evidence>
<dbReference type="CDD" id="cd01164">
    <property type="entry name" value="FruK_PfkB_like"/>
    <property type="match status" value="1"/>
</dbReference>
<feature type="domain" description="Carbohydrate kinase PfkB" evidence="9">
    <location>
        <begin position="7"/>
        <end position="281"/>
    </location>
</feature>
<dbReference type="EC" id="2.7.1.144" evidence="7"/>
<keyword evidence="4 8" id="KW-0418">Kinase</keyword>
<comment type="pathway">
    <text evidence="7">Carbohydrate metabolism; D-tagatose 6-phosphate degradation; D-glyceraldehyde 3-phosphate and glycerone phosphate from D-tagatose 6-phosphate: step 1/2.</text>
</comment>
<evidence type="ECO:0000256" key="7">
    <source>
        <dbReference type="PIRNR" id="PIRNR000535"/>
    </source>
</evidence>
<evidence type="ECO:0000256" key="8">
    <source>
        <dbReference type="RuleBase" id="RU369061"/>
    </source>
</evidence>
<evidence type="ECO:0000256" key="5">
    <source>
        <dbReference type="ARBA" id="ARBA00022840"/>
    </source>
</evidence>
<reference evidence="10 11" key="1">
    <citation type="submission" date="2019-12" db="EMBL/GenBank/DDBJ databases">
        <title>The whole genome sequencing of a strain isolated from a Mars analog, Dalangtan Playa.</title>
        <authorList>
            <person name="Huang T."/>
        </authorList>
    </citation>
    <scope>NUCLEOTIDE SEQUENCE [LARGE SCALE GENOMIC DNA]</scope>
    <source>
        <strain evidence="10 11">DP4-553-S</strain>
    </source>
</reference>
<evidence type="ECO:0000256" key="2">
    <source>
        <dbReference type="ARBA" id="ARBA00022679"/>
    </source>
</evidence>
<dbReference type="Gene3D" id="3.40.1190.20">
    <property type="match status" value="1"/>
</dbReference>
<evidence type="ECO:0000313" key="11">
    <source>
        <dbReference type="Proteomes" id="UP000665043"/>
    </source>
</evidence>
<dbReference type="InterPro" id="IPR011611">
    <property type="entry name" value="PfkB_dom"/>
</dbReference>
<dbReference type="GO" id="GO:0008662">
    <property type="term" value="F:1-phosphofructokinase activity"/>
    <property type="evidence" value="ECO:0007669"/>
    <property type="project" value="UniProtKB-EC"/>
</dbReference>
<dbReference type="InterPro" id="IPR029056">
    <property type="entry name" value="Ribokinase-like"/>
</dbReference>
<evidence type="ECO:0000256" key="6">
    <source>
        <dbReference type="ARBA" id="ARBA00047745"/>
    </source>
</evidence>
<dbReference type="Pfam" id="PF00294">
    <property type="entry name" value="PfkB"/>
    <property type="match status" value="1"/>
</dbReference>
<protein>
    <recommendedName>
        <fullName evidence="7">Tagatose-6-phosphate kinase</fullName>
        <ecNumber evidence="7">2.7.1.144</ecNumber>
    </recommendedName>
</protein>
<accession>A0ABX7VUB4</accession>
<evidence type="ECO:0000313" key="10">
    <source>
        <dbReference type="EMBL" id="QTN00277.1"/>
    </source>
</evidence>
<comment type="function">
    <text evidence="8">Catalyzes the ATP-dependent phosphorylation of fructose-l-phosphate to fructose-l,6-bisphosphate.</text>
</comment>
<proteinExistence type="inferred from homology"/>
<dbReference type="SUPFAM" id="SSF53613">
    <property type="entry name" value="Ribokinase-like"/>
    <property type="match status" value="1"/>
</dbReference>
<dbReference type="InterPro" id="IPR017583">
    <property type="entry name" value="Tagatose/fructose_Pkinase"/>
</dbReference>